<protein>
    <submittedName>
        <fullName evidence="1">Uncharacterized protein</fullName>
    </submittedName>
</protein>
<keyword evidence="2" id="KW-1185">Reference proteome</keyword>
<sequence>MFVEFLSIAMAEFPMPNKSDISKILDKSPPNTEILLLLMEILLDKYVPIA</sequence>
<organism evidence="1 2">
    <name type="scientific">Methanobrevibacter oralis</name>
    <dbReference type="NCBI Taxonomy" id="66851"/>
    <lineage>
        <taxon>Archaea</taxon>
        <taxon>Methanobacteriati</taxon>
        <taxon>Methanobacteriota</taxon>
        <taxon>Methanomada group</taxon>
        <taxon>Methanobacteria</taxon>
        <taxon>Methanobacteriales</taxon>
        <taxon>Methanobacteriaceae</taxon>
        <taxon>Methanobrevibacter</taxon>
    </lineage>
</organism>
<dbReference type="EMBL" id="LWMU01000113">
    <property type="protein sequence ID" value="KZX10574.1"/>
    <property type="molecule type" value="Genomic_DNA"/>
</dbReference>
<dbReference type="AlphaFoldDB" id="A0A165ZDG5"/>
<comment type="caution">
    <text evidence="1">The sequence shown here is derived from an EMBL/GenBank/DDBJ whole genome shotgun (WGS) entry which is preliminary data.</text>
</comment>
<gene>
    <name evidence="1" type="ORF">MBORA_18020</name>
</gene>
<proteinExistence type="predicted"/>
<name>A0A165ZDG5_METOA</name>
<evidence type="ECO:0000313" key="1">
    <source>
        <dbReference type="EMBL" id="KZX10574.1"/>
    </source>
</evidence>
<dbReference type="Proteomes" id="UP000077428">
    <property type="component" value="Unassembled WGS sequence"/>
</dbReference>
<accession>A0A165ZDG5</accession>
<reference evidence="2" key="1">
    <citation type="journal article" date="2016" name="Genome Announc.">
        <title>Draft Genome Sequences of Methanobrevibacter curvatus DSM11111, Methanobrevibacter cuticularis DSM11139, Methanobrevibacter filiformis DSM11501, and Methanobrevibacter oralis DSM7256.</title>
        <authorList>
            <person name="Poehlein A."/>
            <person name="Seedorf H."/>
        </authorList>
    </citation>
    <scope>NUCLEOTIDE SEQUENCE [LARGE SCALE GENOMIC DNA]</scope>
    <source>
        <strain evidence="2">DSM 7256 / JCM 30027 / ZR</strain>
    </source>
</reference>
<evidence type="ECO:0000313" key="2">
    <source>
        <dbReference type="Proteomes" id="UP000077428"/>
    </source>
</evidence>